<keyword evidence="2" id="KW-1185">Reference proteome</keyword>
<reference evidence="1" key="2">
    <citation type="submission" date="2020-09" db="EMBL/GenBank/DDBJ databases">
        <authorList>
            <person name="Sun Q."/>
            <person name="Ohkuma M."/>
        </authorList>
    </citation>
    <scope>NUCLEOTIDE SEQUENCE</scope>
    <source>
        <strain evidence="1">JCM 4391</strain>
    </source>
</reference>
<dbReference type="Proteomes" id="UP000636661">
    <property type="component" value="Unassembled WGS sequence"/>
</dbReference>
<evidence type="ECO:0000313" key="1">
    <source>
        <dbReference type="EMBL" id="GGU65788.1"/>
    </source>
</evidence>
<dbReference type="EMBL" id="BMTP01000026">
    <property type="protein sequence ID" value="GGU65788.1"/>
    <property type="molecule type" value="Genomic_DNA"/>
</dbReference>
<organism evidence="1 2">
    <name type="scientific">Streptomyces lavendofoliae</name>
    <dbReference type="NCBI Taxonomy" id="67314"/>
    <lineage>
        <taxon>Bacteria</taxon>
        <taxon>Bacillati</taxon>
        <taxon>Actinomycetota</taxon>
        <taxon>Actinomycetes</taxon>
        <taxon>Kitasatosporales</taxon>
        <taxon>Streptomycetaceae</taxon>
        <taxon>Streptomyces</taxon>
    </lineage>
</organism>
<proteinExistence type="predicted"/>
<reference evidence="1" key="1">
    <citation type="journal article" date="2014" name="Int. J. Syst. Evol. Microbiol.">
        <title>Complete genome sequence of Corynebacterium casei LMG S-19264T (=DSM 44701T), isolated from a smear-ripened cheese.</title>
        <authorList>
            <consortium name="US DOE Joint Genome Institute (JGI-PGF)"/>
            <person name="Walter F."/>
            <person name="Albersmeier A."/>
            <person name="Kalinowski J."/>
            <person name="Ruckert C."/>
        </authorList>
    </citation>
    <scope>NUCLEOTIDE SEQUENCE</scope>
    <source>
        <strain evidence="1">JCM 4391</strain>
    </source>
</reference>
<protein>
    <submittedName>
        <fullName evidence="1">Uncharacterized protein</fullName>
    </submittedName>
</protein>
<dbReference type="AlphaFoldDB" id="A0A918I581"/>
<comment type="caution">
    <text evidence="1">The sequence shown here is derived from an EMBL/GenBank/DDBJ whole genome shotgun (WGS) entry which is preliminary data.</text>
</comment>
<accession>A0A918I581</accession>
<evidence type="ECO:0000313" key="2">
    <source>
        <dbReference type="Proteomes" id="UP000636661"/>
    </source>
</evidence>
<sequence>MHDFDGDDCVDDGPQVRDEALAVRAGLELLLSGWCGLEGMPPLWGRSCGTGHKEPAGLWS</sequence>
<gene>
    <name evidence="1" type="ORF">GCM10010274_63040</name>
</gene>
<name>A0A918I581_9ACTN</name>